<comment type="caution">
    <text evidence="1">The sequence shown here is derived from an EMBL/GenBank/DDBJ whole genome shotgun (WGS) entry which is preliminary data.</text>
</comment>
<protein>
    <submittedName>
        <fullName evidence="1">Uncharacterized protein</fullName>
    </submittedName>
</protein>
<reference evidence="1 2" key="1">
    <citation type="submission" date="2017-10" db="EMBL/GenBank/DDBJ databases">
        <title>Comparative genomics in systemic dimorphic fungi from Ajellomycetaceae.</title>
        <authorList>
            <person name="Munoz J.F."/>
            <person name="Mcewen J.G."/>
            <person name="Clay O.K."/>
            <person name="Cuomo C.A."/>
        </authorList>
    </citation>
    <scope>NUCLEOTIDE SEQUENCE [LARGE SCALE GENOMIC DNA]</scope>
    <source>
        <strain evidence="1 2">UAMH7299</strain>
    </source>
</reference>
<dbReference type="STRING" id="1447883.A0A2B7YVU1"/>
<proteinExistence type="predicted"/>
<sequence length="132" mass="14039">MIQFYSESLPAGGRNLLDSPASYILIDLVPTQSPSVESSQTKLPLDNCDISKVSDETLTALFDTAPIIHSYQGTHIVRLSQTLVLKGGLSARPCEASIVKLVSTEAGSAIVVPKVHRALNIETEMSSLDASA</sequence>
<name>A0A2B7YVU1_POLH7</name>
<evidence type="ECO:0000313" key="2">
    <source>
        <dbReference type="Proteomes" id="UP000224634"/>
    </source>
</evidence>
<accession>A0A2B7YVU1</accession>
<dbReference type="Proteomes" id="UP000224634">
    <property type="component" value="Unassembled WGS sequence"/>
</dbReference>
<dbReference type="AlphaFoldDB" id="A0A2B7YVU1"/>
<dbReference type="OrthoDB" id="3250044at2759"/>
<gene>
    <name evidence="1" type="ORF">AJ80_00094</name>
</gene>
<organism evidence="1 2">
    <name type="scientific">Polytolypa hystricis (strain UAMH7299)</name>
    <dbReference type="NCBI Taxonomy" id="1447883"/>
    <lineage>
        <taxon>Eukaryota</taxon>
        <taxon>Fungi</taxon>
        <taxon>Dikarya</taxon>
        <taxon>Ascomycota</taxon>
        <taxon>Pezizomycotina</taxon>
        <taxon>Eurotiomycetes</taxon>
        <taxon>Eurotiomycetidae</taxon>
        <taxon>Onygenales</taxon>
        <taxon>Onygenales incertae sedis</taxon>
        <taxon>Polytolypa</taxon>
    </lineage>
</organism>
<keyword evidence="2" id="KW-1185">Reference proteome</keyword>
<dbReference type="EMBL" id="PDNA01000001">
    <property type="protein sequence ID" value="PGH28204.1"/>
    <property type="molecule type" value="Genomic_DNA"/>
</dbReference>
<evidence type="ECO:0000313" key="1">
    <source>
        <dbReference type="EMBL" id="PGH28204.1"/>
    </source>
</evidence>